<comment type="caution">
    <text evidence="2">The sequence shown here is derived from an EMBL/GenBank/DDBJ whole genome shotgun (WGS) entry which is preliminary data.</text>
</comment>
<dbReference type="EMBL" id="BSDI01000007">
    <property type="protein sequence ID" value="GLH96891.1"/>
    <property type="molecule type" value="Genomic_DNA"/>
</dbReference>
<feature type="compositionally biased region" description="Low complexity" evidence="1">
    <location>
        <begin position="1"/>
        <end position="22"/>
    </location>
</feature>
<name>A0ABQ5QTD4_9ACTN</name>
<organism evidence="2 3">
    <name type="scientific">Phytohabitans aurantiacus</name>
    <dbReference type="NCBI Taxonomy" id="3016789"/>
    <lineage>
        <taxon>Bacteria</taxon>
        <taxon>Bacillati</taxon>
        <taxon>Actinomycetota</taxon>
        <taxon>Actinomycetes</taxon>
        <taxon>Micromonosporales</taxon>
        <taxon>Micromonosporaceae</taxon>
    </lineage>
</organism>
<evidence type="ECO:0000313" key="3">
    <source>
        <dbReference type="Proteomes" id="UP001144280"/>
    </source>
</evidence>
<sequence>MPQPGGAATTVTGPAAPASSSANSRSRANMISGGGGAATFDPNKGTPLCSGSLNEPRPINKLSWRRCSRIRPTPGTTNESCHDTVGATAEAMPYMASRQTRPNLASRSSYCARVAAIVCGLRRGPGRFAFGFTARS</sequence>
<evidence type="ECO:0000313" key="2">
    <source>
        <dbReference type="EMBL" id="GLH96891.1"/>
    </source>
</evidence>
<evidence type="ECO:0000256" key="1">
    <source>
        <dbReference type="SAM" id="MobiDB-lite"/>
    </source>
</evidence>
<proteinExistence type="predicted"/>
<gene>
    <name evidence="2" type="ORF">Pa4123_21650</name>
</gene>
<protein>
    <submittedName>
        <fullName evidence="2">Uncharacterized protein</fullName>
    </submittedName>
</protein>
<dbReference type="Proteomes" id="UP001144280">
    <property type="component" value="Unassembled WGS sequence"/>
</dbReference>
<reference evidence="2" key="1">
    <citation type="submission" date="2022-12" db="EMBL/GenBank/DDBJ databases">
        <title>New Phytohabitans aurantiacus sp. RD004123 nov., an actinomycete isolated from soil.</title>
        <authorList>
            <person name="Triningsih D.W."/>
            <person name="Harunari E."/>
            <person name="Igarashi Y."/>
        </authorList>
    </citation>
    <scope>NUCLEOTIDE SEQUENCE</scope>
    <source>
        <strain evidence="2">RD004123</strain>
    </source>
</reference>
<keyword evidence="3" id="KW-1185">Reference proteome</keyword>
<accession>A0ABQ5QTD4</accession>
<feature type="region of interest" description="Disordered" evidence="1">
    <location>
        <begin position="1"/>
        <end position="60"/>
    </location>
</feature>